<feature type="domain" description="HTH luxR-type" evidence="1">
    <location>
        <begin position="22"/>
        <end position="87"/>
    </location>
</feature>
<dbReference type="SMART" id="SM00421">
    <property type="entry name" value="HTH_LUXR"/>
    <property type="match status" value="1"/>
</dbReference>
<dbReference type="InterPro" id="IPR016032">
    <property type="entry name" value="Sig_transdc_resp-reg_C-effctor"/>
</dbReference>
<dbReference type="GO" id="GO:0003677">
    <property type="term" value="F:DNA binding"/>
    <property type="evidence" value="ECO:0007669"/>
    <property type="project" value="InterPro"/>
</dbReference>
<dbReference type="GO" id="GO:0006355">
    <property type="term" value="P:regulation of DNA-templated transcription"/>
    <property type="evidence" value="ECO:0007669"/>
    <property type="project" value="InterPro"/>
</dbReference>
<dbReference type="PROSITE" id="PS50043">
    <property type="entry name" value="HTH_LUXR_2"/>
    <property type="match status" value="1"/>
</dbReference>
<keyword evidence="3" id="KW-1185">Reference proteome</keyword>
<dbReference type="InterPro" id="IPR036388">
    <property type="entry name" value="WH-like_DNA-bd_sf"/>
</dbReference>
<dbReference type="SUPFAM" id="SSF46894">
    <property type="entry name" value="C-terminal effector domain of the bipartite response regulators"/>
    <property type="match status" value="1"/>
</dbReference>
<dbReference type="PROSITE" id="PS00622">
    <property type="entry name" value="HTH_LUXR_1"/>
    <property type="match status" value="1"/>
</dbReference>
<evidence type="ECO:0000313" key="3">
    <source>
        <dbReference type="Proteomes" id="UP000268094"/>
    </source>
</evidence>
<dbReference type="OrthoDB" id="9808843at2"/>
<dbReference type="Pfam" id="PF00196">
    <property type="entry name" value="GerE"/>
    <property type="match status" value="1"/>
</dbReference>
<comment type="caution">
    <text evidence="2">The sequence shown here is derived from an EMBL/GenBank/DDBJ whole genome shotgun (WGS) entry which is preliminary data.</text>
</comment>
<dbReference type="InterPro" id="IPR000792">
    <property type="entry name" value="Tscrpt_reg_LuxR_C"/>
</dbReference>
<gene>
    <name evidence="2" type="ORF">D7V88_12520</name>
</gene>
<dbReference type="Gene3D" id="1.10.10.10">
    <property type="entry name" value="Winged helix-like DNA-binding domain superfamily/Winged helix DNA-binding domain"/>
    <property type="match status" value="1"/>
</dbReference>
<protein>
    <submittedName>
        <fullName evidence="2">LuxR family transcriptional regulator</fullName>
    </submittedName>
</protein>
<reference evidence="3" key="1">
    <citation type="submission" date="2018-09" db="EMBL/GenBank/DDBJ databases">
        <authorList>
            <person name="Livingstone P.G."/>
            <person name="Whitworth D.E."/>
        </authorList>
    </citation>
    <scope>NUCLEOTIDE SEQUENCE [LARGE SCALE GENOMIC DNA]</scope>
    <source>
        <strain evidence="3">CA054A</strain>
    </source>
</reference>
<dbReference type="Proteomes" id="UP000268094">
    <property type="component" value="Unassembled WGS sequence"/>
</dbReference>
<proteinExistence type="predicted"/>
<name>A0A3A8J197_9BACT</name>
<dbReference type="RefSeq" id="WP_120540868.1">
    <property type="nucleotide sequence ID" value="NZ_RAVZ01000067.1"/>
</dbReference>
<accession>A0A3A8J197</accession>
<sequence length="100" mass="10674">MSDSIASGGVAPPAAVTRAVEDFARLHGLSRRETQVVLFAARGLATKAIASELGIGYKTVSQYWTRACQKVRCSGHAELLAALLHHALEATAPPTEPHRR</sequence>
<dbReference type="EMBL" id="RAVZ01000067">
    <property type="protein sequence ID" value="RKG89497.1"/>
    <property type="molecule type" value="Genomic_DNA"/>
</dbReference>
<dbReference type="PRINTS" id="PR00038">
    <property type="entry name" value="HTHLUXR"/>
</dbReference>
<organism evidence="2 3">
    <name type="scientific">Corallococcus terminator</name>
    <dbReference type="NCBI Taxonomy" id="2316733"/>
    <lineage>
        <taxon>Bacteria</taxon>
        <taxon>Pseudomonadati</taxon>
        <taxon>Myxococcota</taxon>
        <taxon>Myxococcia</taxon>
        <taxon>Myxococcales</taxon>
        <taxon>Cystobacterineae</taxon>
        <taxon>Myxococcaceae</taxon>
        <taxon>Corallococcus</taxon>
    </lineage>
</organism>
<evidence type="ECO:0000259" key="1">
    <source>
        <dbReference type="PROSITE" id="PS50043"/>
    </source>
</evidence>
<evidence type="ECO:0000313" key="2">
    <source>
        <dbReference type="EMBL" id="RKG89497.1"/>
    </source>
</evidence>
<dbReference type="AlphaFoldDB" id="A0A3A8J197"/>